<name>A0ABD3QHT7_9STRA</name>
<feature type="signal peptide" evidence="2">
    <location>
        <begin position="1"/>
        <end position="18"/>
    </location>
</feature>
<feature type="region of interest" description="Disordered" evidence="1">
    <location>
        <begin position="966"/>
        <end position="1096"/>
    </location>
</feature>
<feature type="compositionally biased region" description="Polar residues" evidence="1">
    <location>
        <begin position="584"/>
        <end position="594"/>
    </location>
</feature>
<feature type="compositionally biased region" description="Low complexity" evidence="1">
    <location>
        <begin position="824"/>
        <end position="838"/>
    </location>
</feature>
<evidence type="ECO:0000313" key="3">
    <source>
        <dbReference type="EMBL" id="KAL3799071.1"/>
    </source>
</evidence>
<feature type="compositionally biased region" description="Basic and acidic residues" evidence="1">
    <location>
        <begin position="278"/>
        <end position="301"/>
    </location>
</feature>
<gene>
    <name evidence="3" type="ORF">ACHAWO_007411</name>
</gene>
<feature type="compositionally biased region" description="Polar residues" evidence="1">
    <location>
        <begin position="677"/>
        <end position="710"/>
    </location>
</feature>
<evidence type="ECO:0000256" key="1">
    <source>
        <dbReference type="SAM" id="MobiDB-lite"/>
    </source>
</evidence>
<feature type="compositionally biased region" description="Low complexity" evidence="1">
    <location>
        <begin position="540"/>
        <end position="553"/>
    </location>
</feature>
<keyword evidence="2" id="KW-0732">Signal</keyword>
<feature type="compositionally biased region" description="Polar residues" evidence="1">
    <location>
        <begin position="986"/>
        <end position="1004"/>
    </location>
</feature>
<proteinExistence type="predicted"/>
<evidence type="ECO:0000313" key="4">
    <source>
        <dbReference type="Proteomes" id="UP001530400"/>
    </source>
</evidence>
<feature type="chain" id="PRO_5044882867" evidence="2">
    <location>
        <begin position="19"/>
        <end position="1112"/>
    </location>
</feature>
<keyword evidence="4" id="KW-1185">Reference proteome</keyword>
<feature type="region of interest" description="Disordered" evidence="1">
    <location>
        <begin position="492"/>
        <end position="733"/>
    </location>
</feature>
<feature type="compositionally biased region" description="Polar residues" evidence="1">
    <location>
        <begin position="554"/>
        <end position="567"/>
    </location>
</feature>
<comment type="caution">
    <text evidence="3">The sequence shown here is derived from an EMBL/GenBank/DDBJ whole genome shotgun (WGS) entry which is preliminary data.</text>
</comment>
<feature type="compositionally biased region" description="Polar residues" evidence="1">
    <location>
        <begin position="234"/>
        <end position="263"/>
    </location>
</feature>
<feature type="compositionally biased region" description="Basic and acidic residues" evidence="1">
    <location>
        <begin position="503"/>
        <end position="526"/>
    </location>
</feature>
<feature type="region of interest" description="Disordered" evidence="1">
    <location>
        <begin position="428"/>
        <end position="479"/>
    </location>
</feature>
<feature type="compositionally biased region" description="Low complexity" evidence="1">
    <location>
        <begin position="1026"/>
        <end position="1044"/>
    </location>
</feature>
<feature type="compositionally biased region" description="Low complexity" evidence="1">
    <location>
        <begin position="264"/>
        <end position="277"/>
    </location>
</feature>
<feature type="compositionally biased region" description="Low complexity" evidence="1">
    <location>
        <begin position="864"/>
        <end position="884"/>
    </location>
</feature>
<dbReference type="AlphaFoldDB" id="A0ABD3QHT7"/>
<protein>
    <submittedName>
        <fullName evidence="3">Uncharacterized protein</fullName>
    </submittedName>
</protein>
<feature type="region of interest" description="Disordered" evidence="1">
    <location>
        <begin position="232"/>
        <end position="415"/>
    </location>
</feature>
<feature type="compositionally biased region" description="Low complexity" evidence="1">
    <location>
        <begin position="458"/>
        <end position="479"/>
    </location>
</feature>
<accession>A0ABD3QHT7</accession>
<feature type="compositionally biased region" description="Low complexity" evidence="1">
    <location>
        <begin position="1068"/>
        <end position="1081"/>
    </location>
</feature>
<feature type="compositionally biased region" description="Polar residues" evidence="1">
    <location>
        <begin position="612"/>
        <end position="640"/>
    </location>
</feature>
<feature type="compositionally biased region" description="Low complexity" evidence="1">
    <location>
        <begin position="349"/>
        <end position="359"/>
    </location>
</feature>
<dbReference type="Proteomes" id="UP001530400">
    <property type="component" value="Unassembled WGS sequence"/>
</dbReference>
<sequence length="1112" mass="117738">MRVSRLLLASLTAPTAAAASLQRHRLQQKDHHKEVASPPTLTADRLVPYAINENGDACSCSPIKFTFRLALSQDCSTDDIEANAGIESTFCTIDEPSDDGQEPIRRLQSSTPVEITSVQFLEFEPGTLEVMYTDDSYLNTSLTDGDTITFYSASSYLPVVPTDEQEDYVPGGVSLILTGKTEDGTDIRNRFYWLYDDVTTDCLENLETPGVYKGDAIGWVVTDEVSGPWPQFCPASSPTTPTINPRTFNPTCSPASQPSHGFTSSKSSKGYNGSSKSSKNDVSKSSKSEVIDVDAKADKHSGYSGKSSKSAVYQATGSISMSMSDSPLSAPSESLSYGTTEYDSKAGKNSEGSSKSSKSQYRRTSGKSTKGSSEAIFSKAGKSSKSVTDSMSYSMSMPSAAPSESASPTDLQAIDTKAQKYSAKAYRLMQPKSAKGASDEVSSNYSKGSKAEVHPIGSGSMSYSSMPSSEPSGSPYPSSHYVVMVVDSKSSKARKLMSEYEATESRAHAAKSGKVEVVAKAEETRSKSSKSSSTPHHIASMSYPSSYPSIEPSKTPTLSPAPSQSHNYDAKELLTSSKSSKSSDAQLTGKSSKGSFKAESSKSHKSVHYNDYSMSVQPSEAPSDSPSPTYSVHFDTSTKSGKAKEVDSKAEKYSSSKSSKSEATLRDSSSKSAKSSNVTEMSYSMSIPSAAPSESSYPTLSMHSFSSAKSGKSVEVDSKAEKYSSSKSSKSSYILSHASAKSFKAPSSKSGKGAVTALSYSMSMPSSAPSESASPTDLQAIDTKAQKTSAKAYRLMQPKSAKGASDEVSSNSSKGSKAAVHPIGSVSMSYSSMPSSGKSSKETAIASELSSKSSKGYQAVKETSLSYSLSMHSSESSKSGKATSVTEHKNIRALKPEQVAVEDLDSIAMSSSESLETKAFKAKSSKSSESLETKAFKAKSSKSNMIIDPNDEEAWAEYALMGAVSKAGKSDSSSQSLSMHTHSPSTSTEASPSRSDNANVYTSKSSKKLEHMTGKSAKSDYLINGSKSSKSQYSYSYSLSVPSKETSPENGESSLKKDTLESRPQTTESDSSGFESSSRDSNPSQIRSASAAASSSMSTIAVFVILILQLAV</sequence>
<reference evidence="3 4" key="1">
    <citation type="submission" date="2024-10" db="EMBL/GenBank/DDBJ databases">
        <title>Updated reference genomes for cyclostephanoid diatoms.</title>
        <authorList>
            <person name="Roberts W.R."/>
            <person name="Alverson A.J."/>
        </authorList>
    </citation>
    <scope>NUCLEOTIDE SEQUENCE [LARGE SCALE GENOMIC DNA]</scope>
    <source>
        <strain evidence="3 4">AJA010-31</strain>
    </source>
</reference>
<feature type="compositionally biased region" description="Low complexity" evidence="1">
    <location>
        <begin position="390"/>
        <end position="408"/>
    </location>
</feature>
<evidence type="ECO:0000256" key="2">
    <source>
        <dbReference type="SAM" id="SignalP"/>
    </source>
</evidence>
<dbReference type="EMBL" id="JALLPJ020000196">
    <property type="protein sequence ID" value="KAL3799071.1"/>
    <property type="molecule type" value="Genomic_DNA"/>
</dbReference>
<feature type="compositionally biased region" description="Low complexity" evidence="1">
    <location>
        <begin position="966"/>
        <end position="985"/>
    </location>
</feature>
<feature type="compositionally biased region" description="Low complexity" evidence="1">
    <location>
        <begin position="760"/>
        <end position="775"/>
    </location>
</feature>
<feature type="region of interest" description="Disordered" evidence="1">
    <location>
        <begin position="912"/>
        <end position="947"/>
    </location>
</feature>
<feature type="compositionally biased region" description="Basic and acidic residues" evidence="1">
    <location>
        <begin position="712"/>
        <end position="724"/>
    </location>
</feature>
<feature type="compositionally biased region" description="Low complexity" evidence="1">
    <location>
        <begin position="318"/>
        <end position="336"/>
    </location>
</feature>
<organism evidence="3 4">
    <name type="scientific">Cyclotella atomus</name>
    <dbReference type="NCBI Taxonomy" id="382360"/>
    <lineage>
        <taxon>Eukaryota</taxon>
        <taxon>Sar</taxon>
        <taxon>Stramenopiles</taxon>
        <taxon>Ochrophyta</taxon>
        <taxon>Bacillariophyta</taxon>
        <taxon>Coscinodiscophyceae</taxon>
        <taxon>Thalassiosirophycidae</taxon>
        <taxon>Stephanodiscales</taxon>
        <taxon>Stephanodiscaceae</taxon>
        <taxon>Cyclotella</taxon>
    </lineage>
</organism>
<feature type="compositionally biased region" description="Basic and acidic residues" evidence="1">
    <location>
        <begin position="642"/>
        <end position="669"/>
    </location>
</feature>
<feature type="region of interest" description="Disordered" evidence="1">
    <location>
        <begin position="760"/>
        <end position="890"/>
    </location>
</feature>